<proteinExistence type="predicted"/>
<dbReference type="EMBL" id="CAJVPT010021623">
    <property type="protein sequence ID" value="CAG8655948.1"/>
    <property type="molecule type" value="Genomic_DNA"/>
</dbReference>
<name>A0ACA9NHV5_9GLOM</name>
<protein>
    <submittedName>
        <fullName evidence="1">7445_t:CDS:1</fullName>
    </submittedName>
</protein>
<reference evidence="1" key="1">
    <citation type="submission" date="2021-06" db="EMBL/GenBank/DDBJ databases">
        <authorList>
            <person name="Kallberg Y."/>
            <person name="Tangrot J."/>
            <person name="Rosling A."/>
        </authorList>
    </citation>
    <scope>NUCLEOTIDE SEQUENCE</scope>
    <source>
        <strain evidence="1">CL356</strain>
    </source>
</reference>
<feature type="non-terminal residue" evidence="1">
    <location>
        <position position="1"/>
    </location>
</feature>
<dbReference type="Proteomes" id="UP000789525">
    <property type="component" value="Unassembled WGS sequence"/>
</dbReference>
<organism evidence="1 2">
    <name type="scientific">Acaulospora colombiana</name>
    <dbReference type="NCBI Taxonomy" id="27376"/>
    <lineage>
        <taxon>Eukaryota</taxon>
        <taxon>Fungi</taxon>
        <taxon>Fungi incertae sedis</taxon>
        <taxon>Mucoromycota</taxon>
        <taxon>Glomeromycotina</taxon>
        <taxon>Glomeromycetes</taxon>
        <taxon>Diversisporales</taxon>
        <taxon>Acaulosporaceae</taxon>
        <taxon>Acaulospora</taxon>
    </lineage>
</organism>
<comment type="caution">
    <text evidence="1">The sequence shown here is derived from an EMBL/GenBank/DDBJ whole genome shotgun (WGS) entry which is preliminary data.</text>
</comment>
<evidence type="ECO:0000313" key="2">
    <source>
        <dbReference type="Proteomes" id="UP000789525"/>
    </source>
</evidence>
<gene>
    <name evidence="1" type="ORF">ACOLOM_LOCUS8408</name>
</gene>
<accession>A0ACA9NHV5</accession>
<keyword evidence="2" id="KW-1185">Reference proteome</keyword>
<evidence type="ECO:0000313" key="1">
    <source>
        <dbReference type="EMBL" id="CAG8655948.1"/>
    </source>
</evidence>
<sequence>SSTSVEQRSIHDGEALVARTENFAEDLVSRDLEKRKFSIGGALKTAASVVKKVAKAAPKVLPKVASKAKSVQKSAPKKASP</sequence>